<keyword evidence="4" id="KW-0812">Transmembrane</keyword>
<keyword evidence="1 3" id="KW-0479">Metal-binding</keyword>
<dbReference type="InterPro" id="IPR001131">
    <property type="entry name" value="Peptidase_M24B_aminopep-P_CS"/>
</dbReference>
<evidence type="ECO:0000259" key="6">
    <source>
        <dbReference type="Pfam" id="PF01321"/>
    </source>
</evidence>
<dbReference type="InterPro" id="IPR029149">
    <property type="entry name" value="Creatin/AminoP/Spt16_N"/>
</dbReference>
<feature type="domain" description="Creatinase N-terminal" evidence="6">
    <location>
        <begin position="8"/>
        <end position="134"/>
    </location>
</feature>
<keyword evidence="2 7" id="KW-0378">Hydrolase</keyword>
<dbReference type="Pfam" id="PF01321">
    <property type="entry name" value="Creatinase_N"/>
    <property type="match status" value="1"/>
</dbReference>
<dbReference type="RefSeq" id="WP_274456532.1">
    <property type="nucleotide sequence ID" value="NZ_CP067097.1"/>
</dbReference>
<comment type="similarity">
    <text evidence="3">Belongs to the peptidase M24B family.</text>
</comment>
<organism evidence="7 8">
    <name type="scientific">Alicyclobacillus cycloheptanicus</name>
    <dbReference type="NCBI Taxonomy" id="1457"/>
    <lineage>
        <taxon>Bacteria</taxon>
        <taxon>Bacillati</taxon>
        <taxon>Bacillota</taxon>
        <taxon>Bacilli</taxon>
        <taxon>Bacillales</taxon>
        <taxon>Alicyclobacillaceae</taxon>
        <taxon>Alicyclobacillus</taxon>
    </lineage>
</organism>
<dbReference type="CDD" id="cd01092">
    <property type="entry name" value="APP-like"/>
    <property type="match status" value="1"/>
</dbReference>
<sequence>MREVCEARRARLREMLRREGLSAAVVTSPAAGYYFSGVWLETGERVSALILFADRDPIWVVHEMFRHEADAAEVEKQFWKDGDNPYPLIAKIVGETTPIAIDGHWEARHLLPLMAARPNAPAPVVSDAVVGWLRERKDAAEMKSLERASQMADEVVHRVRAALQPGVTEAAVAAELARLWEAVGAAGMSFPPIVAAGTAGAAPHHEPDETKVAAGTTVIVDTGGIYQHYCSDITRTFVIGAPTEEVAKVYECVLAAQLAGIAAAKPGVTLGAVDAAVRKVIEDAGYGPYFTHRTGHGVGLEIHEAPFVVGGNDELLAEGMVMSIEPGIYLPGKFGVRIEDLVVIEADGARSLNQAPKRLDDVVIGG</sequence>
<evidence type="ECO:0000313" key="8">
    <source>
        <dbReference type="Proteomes" id="UP001232973"/>
    </source>
</evidence>
<evidence type="ECO:0000259" key="5">
    <source>
        <dbReference type="Pfam" id="PF00557"/>
    </source>
</evidence>
<dbReference type="SUPFAM" id="SSF55920">
    <property type="entry name" value="Creatinase/aminopeptidase"/>
    <property type="match status" value="1"/>
</dbReference>
<protein>
    <submittedName>
        <fullName evidence="7">Xaa-Pro dipeptidase</fullName>
        <ecNumber evidence="7">3.4.13.9</ecNumber>
    </submittedName>
</protein>
<comment type="caution">
    <text evidence="7">The sequence shown here is derived from an EMBL/GenBank/DDBJ whole genome shotgun (WGS) entry which is preliminary data.</text>
</comment>
<dbReference type="InterPro" id="IPR036005">
    <property type="entry name" value="Creatinase/aminopeptidase-like"/>
</dbReference>
<feature type="domain" description="Peptidase M24" evidence="5">
    <location>
        <begin position="145"/>
        <end position="345"/>
    </location>
</feature>
<dbReference type="Gene3D" id="3.90.230.10">
    <property type="entry name" value="Creatinase/methionine aminopeptidase superfamily"/>
    <property type="match status" value="1"/>
</dbReference>
<evidence type="ECO:0000313" key="7">
    <source>
        <dbReference type="EMBL" id="MDQ0190883.1"/>
    </source>
</evidence>
<evidence type="ECO:0000256" key="2">
    <source>
        <dbReference type="ARBA" id="ARBA00022801"/>
    </source>
</evidence>
<dbReference type="Pfam" id="PF00557">
    <property type="entry name" value="Peptidase_M24"/>
    <property type="match status" value="1"/>
</dbReference>
<dbReference type="InterPro" id="IPR000587">
    <property type="entry name" value="Creatinase_N"/>
</dbReference>
<gene>
    <name evidence="7" type="ORF">J2S03_002750</name>
</gene>
<dbReference type="PROSITE" id="PS00491">
    <property type="entry name" value="PROLINE_PEPTIDASE"/>
    <property type="match status" value="1"/>
</dbReference>
<reference evidence="7 8" key="1">
    <citation type="submission" date="2023-07" db="EMBL/GenBank/DDBJ databases">
        <title>Genomic Encyclopedia of Type Strains, Phase IV (KMG-IV): sequencing the most valuable type-strain genomes for metagenomic binning, comparative biology and taxonomic classification.</title>
        <authorList>
            <person name="Goeker M."/>
        </authorList>
    </citation>
    <scope>NUCLEOTIDE SEQUENCE [LARGE SCALE GENOMIC DNA]</scope>
    <source>
        <strain evidence="7 8">DSM 4006</strain>
    </source>
</reference>
<dbReference type="Gene3D" id="3.40.350.10">
    <property type="entry name" value="Creatinase/prolidase N-terminal domain"/>
    <property type="match status" value="1"/>
</dbReference>
<keyword evidence="4" id="KW-1133">Transmembrane helix</keyword>
<dbReference type="Proteomes" id="UP001232973">
    <property type="component" value="Unassembled WGS sequence"/>
</dbReference>
<evidence type="ECO:0000256" key="1">
    <source>
        <dbReference type="ARBA" id="ARBA00022723"/>
    </source>
</evidence>
<feature type="transmembrane region" description="Helical" evidence="4">
    <location>
        <begin position="21"/>
        <end position="40"/>
    </location>
</feature>
<dbReference type="PANTHER" id="PTHR46112">
    <property type="entry name" value="AMINOPEPTIDASE"/>
    <property type="match status" value="1"/>
</dbReference>
<evidence type="ECO:0000256" key="4">
    <source>
        <dbReference type="SAM" id="Phobius"/>
    </source>
</evidence>
<dbReference type="EMBL" id="JAUSTP010000026">
    <property type="protein sequence ID" value="MDQ0190883.1"/>
    <property type="molecule type" value="Genomic_DNA"/>
</dbReference>
<dbReference type="EC" id="3.4.13.9" evidence="7"/>
<proteinExistence type="inferred from homology"/>
<keyword evidence="7" id="KW-0645">Protease</keyword>
<keyword evidence="8" id="KW-1185">Reference proteome</keyword>
<dbReference type="PANTHER" id="PTHR46112:SF3">
    <property type="entry name" value="AMINOPEPTIDASE YPDF"/>
    <property type="match status" value="1"/>
</dbReference>
<evidence type="ECO:0000256" key="3">
    <source>
        <dbReference type="RuleBase" id="RU000590"/>
    </source>
</evidence>
<dbReference type="InterPro" id="IPR000994">
    <property type="entry name" value="Pept_M24"/>
</dbReference>
<dbReference type="InterPro" id="IPR050659">
    <property type="entry name" value="Peptidase_M24B"/>
</dbReference>
<dbReference type="GO" id="GO:0102009">
    <property type="term" value="F:proline dipeptidase activity"/>
    <property type="evidence" value="ECO:0007669"/>
    <property type="project" value="UniProtKB-EC"/>
</dbReference>
<dbReference type="SUPFAM" id="SSF53092">
    <property type="entry name" value="Creatinase/prolidase N-terminal domain"/>
    <property type="match status" value="1"/>
</dbReference>
<keyword evidence="4" id="KW-0472">Membrane</keyword>
<name>A0ABT9XKQ3_9BACL</name>
<accession>A0ABT9XKQ3</accession>
<keyword evidence="7" id="KW-0224">Dipeptidase</keyword>